<accession>A0A8J2JYH6</accession>
<gene>
    <name evidence="1" type="ORF">AFUS01_LOCUS16554</name>
</gene>
<sequence>NDIQIPYRKLHGNSTVLKSKENTELSNLLVKVRKRL</sequence>
<name>A0A8J2JYH6_9HEXA</name>
<comment type="caution">
    <text evidence="1">The sequence shown here is derived from an EMBL/GenBank/DDBJ whole genome shotgun (WGS) entry which is preliminary data.</text>
</comment>
<dbReference type="EMBL" id="CAJVCH010153106">
    <property type="protein sequence ID" value="CAG7727724.1"/>
    <property type="molecule type" value="Genomic_DNA"/>
</dbReference>
<reference evidence="1" key="1">
    <citation type="submission" date="2021-06" db="EMBL/GenBank/DDBJ databases">
        <authorList>
            <person name="Hodson N. C."/>
            <person name="Mongue J. A."/>
            <person name="Jaron S. K."/>
        </authorList>
    </citation>
    <scope>NUCLEOTIDE SEQUENCE</scope>
</reference>
<evidence type="ECO:0000313" key="2">
    <source>
        <dbReference type="Proteomes" id="UP000708208"/>
    </source>
</evidence>
<keyword evidence="2" id="KW-1185">Reference proteome</keyword>
<organism evidence="1 2">
    <name type="scientific">Allacma fusca</name>
    <dbReference type="NCBI Taxonomy" id="39272"/>
    <lineage>
        <taxon>Eukaryota</taxon>
        <taxon>Metazoa</taxon>
        <taxon>Ecdysozoa</taxon>
        <taxon>Arthropoda</taxon>
        <taxon>Hexapoda</taxon>
        <taxon>Collembola</taxon>
        <taxon>Symphypleona</taxon>
        <taxon>Sminthuridae</taxon>
        <taxon>Allacma</taxon>
    </lineage>
</organism>
<feature type="non-terminal residue" evidence="1">
    <location>
        <position position="1"/>
    </location>
</feature>
<protein>
    <submittedName>
        <fullName evidence="1">Uncharacterized protein</fullName>
    </submittedName>
</protein>
<dbReference type="AlphaFoldDB" id="A0A8J2JYH6"/>
<evidence type="ECO:0000313" key="1">
    <source>
        <dbReference type="EMBL" id="CAG7727724.1"/>
    </source>
</evidence>
<proteinExistence type="predicted"/>
<dbReference type="Proteomes" id="UP000708208">
    <property type="component" value="Unassembled WGS sequence"/>
</dbReference>